<dbReference type="PROSITE" id="PS51186">
    <property type="entry name" value="GNAT"/>
    <property type="match status" value="1"/>
</dbReference>
<dbReference type="InterPro" id="IPR016181">
    <property type="entry name" value="Acyl_CoA_acyltransferase"/>
</dbReference>
<dbReference type="PANTHER" id="PTHR43792">
    <property type="entry name" value="GNAT FAMILY, PUTATIVE (AFU_ORTHOLOGUE AFUA_3G00765)-RELATED-RELATED"/>
    <property type="match status" value="1"/>
</dbReference>
<name>A0A085G054_9ENTR</name>
<sequence length="175" mass="20576">MFPLVTSRLNLTQITEQEWPLFLRLQQDPDVMRYVSDNRQEAEIRQIFNARLVRWEIHSRHWLCLVMRDKHSGVPMGFTGFVRSDDEMAEVGFILDPVFHGQGYGFESLHAVSKFAFEKCRMRRLTATVTVGNIGSKKTLEKVGFKQEGILRENYFLGDAWQDDWIFGLLRKEFK</sequence>
<comment type="caution">
    <text evidence="2">The sequence shown here is derived from an EMBL/GenBank/DDBJ whole genome shotgun (WGS) entry which is preliminary data.</text>
</comment>
<feature type="domain" description="N-acetyltransferase" evidence="1">
    <location>
        <begin position="9"/>
        <end position="172"/>
    </location>
</feature>
<dbReference type="PANTHER" id="PTHR43792:SF1">
    <property type="entry name" value="N-ACETYLTRANSFERASE DOMAIN-CONTAINING PROTEIN"/>
    <property type="match status" value="1"/>
</dbReference>
<dbReference type="GO" id="GO:0016747">
    <property type="term" value="F:acyltransferase activity, transferring groups other than amino-acyl groups"/>
    <property type="evidence" value="ECO:0007669"/>
    <property type="project" value="InterPro"/>
</dbReference>
<accession>A0A085G054</accession>
<dbReference type="InterPro" id="IPR051531">
    <property type="entry name" value="N-acetyltransferase"/>
</dbReference>
<evidence type="ECO:0000313" key="3">
    <source>
        <dbReference type="Proteomes" id="UP000028653"/>
    </source>
</evidence>
<proteinExistence type="predicted"/>
<dbReference type="STRING" id="1006004.GBAG_4064"/>
<keyword evidence="2" id="KW-0808">Transferase</keyword>
<evidence type="ECO:0000259" key="1">
    <source>
        <dbReference type="PROSITE" id="PS51186"/>
    </source>
</evidence>
<dbReference type="OrthoDB" id="7852312at2"/>
<dbReference type="Proteomes" id="UP000028653">
    <property type="component" value="Unassembled WGS sequence"/>
</dbReference>
<evidence type="ECO:0000313" key="2">
    <source>
        <dbReference type="EMBL" id="KFC77099.1"/>
    </source>
</evidence>
<dbReference type="EC" id="2.3.1.-" evidence="2"/>
<dbReference type="EMBL" id="JMPI01000070">
    <property type="protein sequence ID" value="KFC77099.1"/>
    <property type="molecule type" value="Genomic_DNA"/>
</dbReference>
<dbReference type="AlphaFoldDB" id="A0A085G054"/>
<organism evidence="2 3">
    <name type="scientific">Buttiauxella agrestis ATCC 33320</name>
    <dbReference type="NCBI Taxonomy" id="1006004"/>
    <lineage>
        <taxon>Bacteria</taxon>
        <taxon>Pseudomonadati</taxon>
        <taxon>Pseudomonadota</taxon>
        <taxon>Gammaproteobacteria</taxon>
        <taxon>Enterobacterales</taxon>
        <taxon>Enterobacteriaceae</taxon>
        <taxon>Buttiauxella</taxon>
    </lineage>
</organism>
<dbReference type="RefSeq" id="WP_034499598.1">
    <property type="nucleotide sequence ID" value="NZ_JMPI01000070.1"/>
</dbReference>
<keyword evidence="2" id="KW-0012">Acyltransferase</keyword>
<dbReference type="eggNOG" id="COG1670">
    <property type="taxonomic scope" value="Bacteria"/>
</dbReference>
<protein>
    <submittedName>
        <fullName evidence="2">Acetyltransferase</fullName>
        <ecNumber evidence="2">2.3.1.-</ecNumber>
    </submittedName>
</protein>
<dbReference type="Gene3D" id="3.40.630.30">
    <property type="match status" value="1"/>
</dbReference>
<dbReference type="Pfam" id="PF13302">
    <property type="entry name" value="Acetyltransf_3"/>
    <property type="match status" value="1"/>
</dbReference>
<dbReference type="SUPFAM" id="SSF55729">
    <property type="entry name" value="Acyl-CoA N-acyltransferases (Nat)"/>
    <property type="match status" value="1"/>
</dbReference>
<keyword evidence="3" id="KW-1185">Reference proteome</keyword>
<gene>
    <name evidence="2" type="ORF">GBAG_4064</name>
</gene>
<reference evidence="2 3" key="1">
    <citation type="submission" date="2014-05" db="EMBL/GenBank/DDBJ databases">
        <title>ATOL: Assembling a taxonomically balanced genome-scale reconstruction of the evolutionary history of the Enterobacteriaceae.</title>
        <authorList>
            <person name="Plunkett G.III."/>
            <person name="Neeno-Eckwall E.C."/>
            <person name="Glasner J.D."/>
            <person name="Perna N.T."/>
        </authorList>
    </citation>
    <scope>NUCLEOTIDE SEQUENCE [LARGE SCALE GENOMIC DNA]</scope>
    <source>
        <strain evidence="2 3">ATCC 33320</strain>
    </source>
</reference>
<dbReference type="InterPro" id="IPR000182">
    <property type="entry name" value="GNAT_dom"/>
</dbReference>